<dbReference type="EMBL" id="FMVN01000001">
    <property type="protein sequence ID" value="SCX84550.1"/>
    <property type="molecule type" value="Genomic_DNA"/>
</dbReference>
<evidence type="ECO:0000313" key="1">
    <source>
        <dbReference type="EMBL" id="CEG60652.1"/>
    </source>
</evidence>
<gene>
    <name evidence="1" type="ORF">LMI_1345</name>
    <name evidence="2" type="ORF">SAMN02982997_00234</name>
</gene>
<reference evidence="2 4" key="3">
    <citation type="submission" date="2016-10" db="EMBL/GenBank/DDBJ databases">
        <authorList>
            <person name="Varghese N."/>
            <person name="Submissions S."/>
        </authorList>
    </citation>
    <scope>NUCLEOTIDE SEQUENCE [LARGE SCALE GENOMIC DNA]</scope>
    <source>
        <strain evidence="2 4">ATCC 33218</strain>
    </source>
</reference>
<reference evidence="3" key="1">
    <citation type="submission" date="2014-09" db="EMBL/GenBank/DDBJ databases">
        <authorList>
            <person name="Gomez-Valero L."/>
        </authorList>
    </citation>
    <scope>NUCLEOTIDE SEQUENCE [LARGE SCALE GENOMIC DNA]</scope>
    <source>
        <strain evidence="3">ATCC33218</strain>
    </source>
</reference>
<dbReference type="RefSeq" id="WP_045099029.1">
    <property type="nucleotide sequence ID" value="NZ_CP020614.1"/>
</dbReference>
<dbReference type="HOGENOM" id="CLU_1049423_0_0_6"/>
<dbReference type="EMBL" id="LN614830">
    <property type="protein sequence ID" value="CEG60652.1"/>
    <property type="molecule type" value="Genomic_DNA"/>
</dbReference>
<dbReference type="Proteomes" id="UP000182998">
    <property type="component" value="Unassembled WGS sequence"/>
</dbReference>
<sequence>MASNLHDVRRRQFKLKLTMLTKEILELLLKHLDCDSNYRVDYTGSKLVLRESSQHPPSETQKRHVDKLLSKLQEKDVLDYVEGFSNVRVTSDISVITPSKIITAVNPHKLLSLLGVQKEKPDHLNVDEKTWALIPDEIKDRWDRFSGSMQKHIINCVSENLEEKFKQLVTTRVFGESMRSPISFGVPRIPVRLPNPLLAGGVSNELYDLHDILQIRERSPSNPALRRDPITRAYFSLDQVVPDTEALENIKKRAQDEQAPGITPP</sequence>
<protein>
    <submittedName>
        <fullName evidence="1">Uncharacterized protein</fullName>
    </submittedName>
</protein>
<evidence type="ECO:0000313" key="2">
    <source>
        <dbReference type="EMBL" id="SCX84550.1"/>
    </source>
</evidence>
<dbReference type="OrthoDB" id="5657073at2"/>
<dbReference type="AlphaFoldDB" id="A0A098GF95"/>
<dbReference type="KEGG" id="tmc:LMI_1345"/>
<evidence type="ECO:0000313" key="4">
    <source>
        <dbReference type="Proteomes" id="UP000182998"/>
    </source>
</evidence>
<accession>A0A098GF95</accession>
<proteinExistence type="predicted"/>
<organism evidence="1 3">
    <name type="scientific">Legionella micdadei</name>
    <name type="common">Tatlockia micdadei</name>
    <dbReference type="NCBI Taxonomy" id="451"/>
    <lineage>
        <taxon>Bacteria</taxon>
        <taxon>Pseudomonadati</taxon>
        <taxon>Pseudomonadota</taxon>
        <taxon>Gammaproteobacteria</taxon>
        <taxon>Legionellales</taxon>
        <taxon>Legionellaceae</taxon>
        <taxon>Legionella</taxon>
    </lineage>
</organism>
<evidence type="ECO:0000313" key="3">
    <source>
        <dbReference type="Proteomes" id="UP000032414"/>
    </source>
</evidence>
<reference evidence="1" key="2">
    <citation type="submission" date="2014-09" db="EMBL/GenBank/DDBJ databases">
        <authorList>
            <person name="GOMEZ-VALERO Laura"/>
        </authorList>
    </citation>
    <scope>NUCLEOTIDE SEQUENCE</scope>
    <source>
        <strain evidence="1">ATCC33218</strain>
    </source>
</reference>
<dbReference type="PATRIC" id="fig|451.8.peg.1648"/>
<dbReference type="Proteomes" id="UP000032414">
    <property type="component" value="Chromosome I"/>
</dbReference>
<keyword evidence="4" id="KW-1185">Reference proteome</keyword>
<name>A0A098GF95_LEGMI</name>